<feature type="non-terminal residue" evidence="8">
    <location>
        <position position="1"/>
    </location>
</feature>
<evidence type="ECO:0000256" key="3">
    <source>
        <dbReference type="PROSITE-ProRule" id="PRU00283"/>
    </source>
</evidence>
<dbReference type="SMART" id="SM00129">
    <property type="entry name" value="KISc"/>
    <property type="match status" value="1"/>
</dbReference>
<dbReference type="InterPro" id="IPR036961">
    <property type="entry name" value="Kinesin_motor_dom_sf"/>
</dbReference>
<dbReference type="Proteomes" id="UP000824469">
    <property type="component" value="Unassembled WGS sequence"/>
</dbReference>
<name>A0AA38G474_TAXCH</name>
<dbReference type="Pfam" id="PF00225">
    <property type="entry name" value="Kinesin"/>
    <property type="match status" value="1"/>
</dbReference>
<dbReference type="FunFam" id="1.10.418.10:FF:000073">
    <property type="entry name" value="Kinesin-like protein KIN-14L"/>
    <property type="match status" value="1"/>
</dbReference>
<evidence type="ECO:0000256" key="2">
    <source>
        <dbReference type="ARBA" id="ARBA00023175"/>
    </source>
</evidence>
<evidence type="ECO:0000259" key="6">
    <source>
        <dbReference type="PROSITE" id="PS50021"/>
    </source>
</evidence>
<dbReference type="SUPFAM" id="SSF47576">
    <property type="entry name" value="Calponin-homology domain, CH-domain"/>
    <property type="match status" value="1"/>
</dbReference>
<feature type="compositionally biased region" description="Polar residues" evidence="5">
    <location>
        <begin position="730"/>
        <end position="739"/>
    </location>
</feature>
<dbReference type="AlphaFoldDB" id="A0AA38G474"/>
<dbReference type="PANTHER" id="PTHR47972">
    <property type="entry name" value="KINESIN-LIKE PROTEIN KLP-3"/>
    <property type="match status" value="1"/>
</dbReference>
<keyword evidence="4" id="KW-0175">Coiled coil</keyword>
<dbReference type="PROSITE" id="PS50067">
    <property type="entry name" value="KINESIN_MOTOR_2"/>
    <property type="match status" value="2"/>
</dbReference>
<dbReference type="InterPro" id="IPR036872">
    <property type="entry name" value="CH_dom_sf"/>
</dbReference>
<comment type="caution">
    <text evidence="8">The sequence shown here is derived from an EMBL/GenBank/DDBJ whole genome shotgun (WGS) entry which is preliminary data.</text>
</comment>
<comment type="caution">
    <text evidence="3">Lacks conserved residue(s) required for the propagation of feature annotation.</text>
</comment>
<sequence>MAATTPDGPAPLASHRRPFAHRRNDSFADNGIWSGCPSNVSTMDEVGRRKAEEAASRRFQAAAWIMSMAGPLDMSYEPSEEEFRLCLRNGLILCSLINKVQPGAVPKVVENIPSLCLEGQPLSAYQYFENVRNFLVAVEDLKLPTFEASDLEQGSLQAGSTTKIVDCILALKSYYEWKKSGEMVLGSTQLDLSGYEKSKFVEAVKTKESDSKTGQPHQDDFIDVSHFKDPNVAWLRRLVVGISDSKENIDQNLFEPLQTAALNGSTETLMNLIFATLQDKQRDKNLLLCSASMERKNAGCTTIKREHSKHLGNSEECQICLESQRKQIMDIRVILQRTREDVQFMQTENQKQIGIARGSLPGYPAVDKICDGWLQCLYFCLWSNRIRENTHYGEHTSGPTGGSEKEMGVNFRALSDLFQISQKRKDLVNVLTVHVQGTDRVSGCTFRSCLHLVDLAGSERVDKSEVTGDRLKEALHINKSLSSLGDVIAALAQKNSHGVQAKTLMFVHISPELDSYGETLSTLKFAERVASVELGTARVNKESAEVRELKEQVDFLKKALSRKEAELGNSQAVKASPLIIERHKPKIEKTPVRSRRLSLDGPGCGNTEQFKEGMSKLQDRNNISNFGVVSLGKKLMDTGDNAKLNNTEMHTSKSIGYGSDRRCSLNGKANLPPRTPEHPSMGNESSEKMKSEARTLNVIVTAPKKPSNIKKSLQTFGRFMNVSERRSPKQAESSLSPVSSVDRRFSSGGQIHPSPRRQSLTGALSRRASIAGRLPAESMPIACKSLAK</sequence>
<dbReference type="InterPro" id="IPR001752">
    <property type="entry name" value="Kinesin_motor_dom"/>
</dbReference>
<dbReference type="Gene3D" id="1.10.418.10">
    <property type="entry name" value="Calponin-like domain"/>
    <property type="match status" value="1"/>
</dbReference>
<organism evidence="8 9">
    <name type="scientific">Taxus chinensis</name>
    <name type="common">Chinese yew</name>
    <name type="synonym">Taxus wallichiana var. chinensis</name>
    <dbReference type="NCBI Taxonomy" id="29808"/>
    <lineage>
        <taxon>Eukaryota</taxon>
        <taxon>Viridiplantae</taxon>
        <taxon>Streptophyta</taxon>
        <taxon>Embryophyta</taxon>
        <taxon>Tracheophyta</taxon>
        <taxon>Spermatophyta</taxon>
        <taxon>Pinopsida</taxon>
        <taxon>Pinidae</taxon>
        <taxon>Conifers II</taxon>
        <taxon>Cupressales</taxon>
        <taxon>Taxaceae</taxon>
        <taxon>Taxus</taxon>
    </lineage>
</organism>
<protein>
    <submittedName>
        <fullName evidence="8">Uncharacterized protein</fullName>
    </submittedName>
</protein>
<dbReference type="PANTHER" id="PTHR47972:SF4">
    <property type="entry name" value="KINESIN-LIKE PROTEIN KIN-14L"/>
    <property type="match status" value="1"/>
</dbReference>
<dbReference type="OMA" id="PLYGQRH"/>
<feature type="domain" description="Kinesin motor" evidence="7">
    <location>
        <begin position="500"/>
        <end position="532"/>
    </location>
</feature>
<dbReference type="Pfam" id="PF00307">
    <property type="entry name" value="CH"/>
    <property type="match status" value="1"/>
</dbReference>
<dbReference type="SMART" id="SM00033">
    <property type="entry name" value="CH"/>
    <property type="match status" value="1"/>
</dbReference>
<dbReference type="EMBL" id="JAHRHJ020000005">
    <property type="protein sequence ID" value="KAH9316007.1"/>
    <property type="molecule type" value="Genomic_DNA"/>
</dbReference>
<evidence type="ECO:0000256" key="4">
    <source>
        <dbReference type="SAM" id="Coils"/>
    </source>
</evidence>
<keyword evidence="9" id="KW-1185">Reference proteome</keyword>
<dbReference type="GO" id="GO:0003777">
    <property type="term" value="F:microtubule motor activity"/>
    <property type="evidence" value="ECO:0007669"/>
    <property type="project" value="InterPro"/>
</dbReference>
<evidence type="ECO:0000259" key="7">
    <source>
        <dbReference type="PROSITE" id="PS50067"/>
    </source>
</evidence>
<proteinExistence type="inferred from homology"/>
<feature type="domain" description="Kinesin motor" evidence="7">
    <location>
        <begin position="430"/>
        <end position="499"/>
    </location>
</feature>
<dbReference type="SUPFAM" id="SSF52540">
    <property type="entry name" value="P-loop containing nucleoside triphosphate hydrolases"/>
    <property type="match status" value="1"/>
</dbReference>
<dbReference type="Gene3D" id="3.40.850.10">
    <property type="entry name" value="Kinesin motor domain"/>
    <property type="match status" value="1"/>
</dbReference>
<dbReference type="InterPro" id="IPR027640">
    <property type="entry name" value="Kinesin-like_fam"/>
</dbReference>
<accession>A0AA38G474</accession>
<dbReference type="PROSITE" id="PS50021">
    <property type="entry name" value="CH"/>
    <property type="match status" value="1"/>
</dbReference>
<dbReference type="InterPro" id="IPR001715">
    <property type="entry name" value="CH_dom"/>
</dbReference>
<dbReference type="GO" id="GO:0015630">
    <property type="term" value="C:microtubule cytoskeleton"/>
    <property type="evidence" value="ECO:0007669"/>
    <property type="project" value="TreeGrafter"/>
</dbReference>
<evidence type="ECO:0000256" key="5">
    <source>
        <dbReference type="SAM" id="MobiDB-lite"/>
    </source>
</evidence>
<evidence type="ECO:0000313" key="8">
    <source>
        <dbReference type="EMBL" id="KAH9316007.1"/>
    </source>
</evidence>
<dbReference type="GO" id="GO:0008017">
    <property type="term" value="F:microtubule binding"/>
    <property type="evidence" value="ECO:0007669"/>
    <property type="project" value="InterPro"/>
</dbReference>
<evidence type="ECO:0000313" key="9">
    <source>
        <dbReference type="Proteomes" id="UP000824469"/>
    </source>
</evidence>
<dbReference type="InterPro" id="IPR027417">
    <property type="entry name" value="P-loop_NTPase"/>
</dbReference>
<feature type="coiled-coil region" evidence="4">
    <location>
        <begin position="539"/>
        <end position="566"/>
    </location>
</feature>
<comment type="similarity">
    <text evidence="1">Belongs to the TRAFAC class myosin-kinesin ATPase superfamily. Kinesin family. KIN-14 subfamily.</text>
</comment>
<gene>
    <name evidence="8" type="ORF">KI387_024634</name>
</gene>
<feature type="domain" description="Calponin-homology (CH)" evidence="6">
    <location>
        <begin position="55"/>
        <end position="176"/>
    </location>
</feature>
<dbReference type="CDD" id="cd21203">
    <property type="entry name" value="CH_AtKIN14-like"/>
    <property type="match status" value="1"/>
</dbReference>
<evidence type="ECO:0000256" key="1">
    <source>
        <dbReference type="ARBA" id="ARBA00010899"/>
    </source>
</evidence>
<dbReference type="GO" id="GO:0005524">
    <property type="term" value="F:ATP binding"/>
    <property type="evidence" value="ECO:0007669"/>
    <property type="project" value="InterPro"/>
</dbReference>
<feature type="region of interest" description="Disordered" evidence="5">
    <location>
        <begin position="722"/>
        <end position="779"/>
    </location>
</feature>
<reference evidence="8 9" key="1">
    <citation type="journal article" date="2021" name="Nat. Plants">
        <title>The Taxus genome provides insights into paclitaxel biosynthesis.</title>
        <authorList>
            <person name="Xiong X."/>
            <person name="Gou J."/>
            <person name="Liao Q."/>
            <person name="Li Y."/>
            <person name="Zhou Q."/>
            <person name="Bi G."/>
            <person name="Li C."/>
            <person name="Du R."/>
            <person name="Wang X."/>
            <person name="Sun T."/>
            <person name="Guo L."/>
            <person name="Liang H."/>
            <person name="Lu P."/>
            <person name="Wu Y."/>
            <person name="Zhang Z."/>
            <person name="Ro D.K."/>
            <person name="Shang Y."/>
            <person name="Huang S."/>
            <person name="Yan J."/>
        </authorList>
    </citation>
    <scope>NUCLEOTIDE SEQUENCE [LARGE SCALE GENOMIC DNA]</scope>
    <source>
        <strain evidence="8">Ta-2019</strain>
    </source>
</reference>
<keyword evidence="2" id="KW-0505">Motor protein</keyword>
<feature type="region of interest" description="Disordered" evidence="5">
    <location>
        <begin position="651"/>
        <end position="687"/>
    </location>
</feature>
<dbReference type="GO" id="GO:0007018">
    <property type="term" value="P:microtubule-based movement"/>
    <property type="evidence" value="ECO:0007669"/>
    <property type="project" value="InterPro"/>
</dbReference>